<sequence>MSSSTTPTPSDPEPTYTAPSTTTVPAVLTSTPNISVREYIYYLPYPLPPKTPTPYTPGLPAQNPLNLPPHPFEPTSTLVLTSPSLTFVDLRYLNPLSVSQPEPPNPGDLGRLDWGFAGSSFSQAGTGPPHPTLGAFKRASWTHWVDSRVRVGHAPARDDGDMYALGGGRFLEVGFAFHPHLGCVAGHEELWRDVEVKSTETGGEKRCVVLRCGNEARGVRGVVVRVGQFCQGILMVGGEVTTERWEAEVAGGSGGEGKGKGTVEEKPQQAKWKRTARSGTGWLPCSVTWRNDAVVLGGMVTFLGFEWVVEEVWEWV</sequence>
<dbReference type="Pfam" id="PF16815">
    <property type="entry name" value="HRI1"/>
    <property type="match status" value="1"/>
</dbReference>
<dbReference type="InterPro" id="IPR031818">
    <property type="entry name" value="Hri1"/>
</dbReference>
<organism evidence="2 3">
    <name type="scientific">Epicoccum nigrum</name>
    <name type="common">Soil fungus</name>
    <name type="synonym">Epicoccum purpurascens</name>
    <dbReference type="NCBI Taxonomy" id="105696"/>
    <lineage>
        <taxon>Eukaryota</taxon>
        <taxon>Fungi</taxon>
        <taxon>Dikarya</taxon>
        <taxon>Ascomycota</taxon>
        <taxon>Pezizomycotina</taxon>
        <taxon>Dothideomycetes</taxon>
        <taxon>Pleosporomycetidae</taxon>
        <taxon>Pleosporales</taxon>
        <taxon>Pleosporineae</taxon>
        <taxon>Didymellaceae</taxon>
        <taxon>Epicoccum</taxon>
    </lineage>
</organism>
<dbReference type="Proteomes" id="UP000193240">
    <property type="component" value="Unassembled WGS sequence"/>
</dbReference>
<name>A0A1Y2MG36_EPING</name>
<reference evidence="2 3" key="1">
    <citation type="journal article" date="2017" name="Genome Announc.">
        <title>Genome sequence of the saprophytic ascomycete Epicoccum nigrum ICMP 19927 strain isolated from New Zealand.</title>
        <authorList>
            <person name="Fokin M."/>
            <person name="Fleetwood D."/>
            <person name="Weir B.S."/>
            <person name="Villas-Boas S.G."/>
        </authorList>
    </citation>
    <scope>NUCLEOTIDE SEQUENCE [LARGE SCALE GENOMIC DNA]</scope>
    <source>
        <strain evidence="2 3">ICMP 19927</strain>
    </source>
</reference>
<dbReference type="STRING" id="105696.A0A1Y2MG36"/>
<evidence type="ECO:0008006" key="4">
    <source>
        <dbReference type="Google" id="ProtNLM"/>
    </source>
</evidence>
<evidence type="ECO:0000313" key="3">
    <source>
        <dbReference type="Proteomes" id="UP000193240"/>
    </source>
</evidence>
<dbReference type="EMBL" id="KZ107838">
    <property type="protein sequence ID" value="OSS55085.1"/>
    <property type="molecule type" value="Genomic_DNA"/>
</dbReference>
<evidence type="ECO:0000313" key="2">
    <source>
        <dbReference type="EMBL" id="OSS55085.1"/>
    </source>
</evidence>
<keyword evidence="3" id="KW-1185">Reference proteome</keyword>
<feature type="region of interest" description="Disordered" evidence="1">
    <location>
        <begin position="1"/>
        <end position="24"/>
    </location>
</feature>
<dbReference type="InterPro" id="IPR043047">
    <property type="entry name" value="Hri1_N_sf"/>
</dbReference>
<dbReference type="OMA" id="TVERWEW"/>
<dbReference type="InParanoid" id="A0A1Y2MG36"/>
<accession>A0A1Y2MG36</accession>
<dbReference type="AlphaFoldDB" id="A0A1Y2MG36"/>
<gene>
    <name evidence="2" type="ORF">B5807_00675</name>
</gene>
<proteinExistence type="predicted"/>
<protein>
    <recommendedName>
        <fullName evidence="4">Protein HRI1</fullName>
    </recommendedName>
</protein>
<evidence type="ECO:0000256" key="1">
    <source>
        <dbReference type="SAM" id="MobiDB-lite"/>
    </source>
</evidence>
<dbReference type="Gene3D" id="2.40.128.320">
    <property type="entry name" value="Protein HRI1, N-terminal domain"/>
    <property type="match status" value="1"/>
</dbReference>